<dbReference type="PANTHER" id="PTHR15184:SF81">
    <property type="entry name" value="FLAGELLUM-SPECIFIC ATP SYNTHASE"/>
    <property type="match status" value="1"/>
</dbReference>
<dbReference type="Proteomes" id="UP000005307">
    <property type="component" value="Chromosome"/>
</dbReference>
<dbReference type="GO" id="GO:0044781">
    <property type="term" value="P:bacterial-type flagellum organization"/>
    <property type="evidence" value="ECO:0007669"/>
    <property type="project" value="UniProtKB-KW"/>
</dbReference>
<proteinExistence type="inferred from homology"/>
<dbReference type="STRING" id="391626.OAN307_c29580"/>
<keyword evidence="11" id="KW-0653">Protein transport</keyword>
<dbReference type="SUPFAM" id="SSF52540">
    <property type="entry name" value="P-loop containing nucleoside triphosphate hydrolases"/>
    <property type="match status" value="1"/>
</dbReference>
<keyword evidence="19" id="KW-1185">Reference proteome</keyword>
<organism evidence="18 19">
    <name type="scientific">Octadecabacter antarcticus 307</name>
    <dbReference type="NCBI Taxonomy" id="391626"/>
    <lineage>
        <taxon>Bacteria</taxon>
        <taxon>Pseudomonadati</taxon>
        <taxon>Pseudomonadota</taxon>
        <taxon>Alphaproteobacteria</taxon>
        <taxon>Rhodobacterales</taxon>
        <taxon>Roseobacteraceae</taxon>
        <taxon>Octadecabacter</taxon>
    </lineage>
</organism>
<dbReference type="GO" id="GO:0030257">
    <property type="term" value="C:type III protein secretion system complex"/>
    <property type="evidence" value="ECO:0007669"/>
    <property type="project" value="InterPro"/>
</dbReference>
<dbReference type="GO" id="GO:0005524">
    <property type="term" value="F:ATP binding"/>
    <property type="evidence" value="ECO:0007669"/>
    <property type="project" value="UniProtKB-KW"/>
</dbReference>
<evidence type="ECO:0000256" key="16">
    <source>
        <dbReference type="ARBA" id="ARBA00034006"/>
    </source>
</evidence>
<keyword evidence="8" id="KW-0375">Hydrogen ion transport</keyword>
<evidence type="ECO:0000313" key="18">
    <source>
        <dbReference type="EMBL" id="AGI68508.1"/>
    </source>
</evidence>
<evidence type="ECO:0000256" key="9">
    <source>
        <dbReference type="ARBA" id="ARBA00022795"/>
    </source>
</evidence>
<dbReference type="EMBL" id="CP003740">
    <property type="protein sequence ID" value="AGI68508.1"/>
    <property type="molecule type" value="Genomic_DNA"/>
</dbReference>
<dbReference type="InterPro" id="IPR040627">
    <property type="entry name" value="T3SS_ATPase_C"/>
</dbReference>
<evidence type="ECO:0000256" key="6">
    <source>
        <dbReference type="ARBA" id="ARBA00022490"/>
    </source>
</evidence>
<comment type="catalytic activity">
    <reaction evidence="16">
        <text>ATP + H2O + cellular proteinSide 1 = ADP + phosphate + cellular proteinSide 2.</text>
        <dbReference type="EC" id="7.4.2.8"/>
    </reaction>
</comment>
<evidence type="ECO:0000313" key="19">
    <source>
        <dbReference type="Proteomes" id="UP000005307"/>
    </source>
</evidence>
<dbReference type="AlphaFoldDB" id="M9R9P1"/>
<evidence type="ECO:0000256" key="14">
    <source>
        <dbReference type="ARBA" id="ARBA00023225"/>
    </source>
</evidence>
<dbReference type="eggNOG" id="COG1157">
    <property type="taxonomic scope" value="Bacteria"/>
</dbReference>
<dbReference type="GO" id="GO:0046933">
    <property type="term" value="F:proton-transporting ATP synthase activity, rotational mechanism"/>
    <property type="evidence" value="ECO:0007669"/>
    <property type="project" value="TreeGrafter"/>
</dbReference>
<evidence type="ECO:0000256" key="2">
    <source>
        <dbReference type="ARBA" id="ARBA00008936"/>
    </source>
</evidence>
<evidence type="ECO:0000256" key="11">
    <source>
        <dbReference type="ARBA" id="ARBA00022927"/>
    </source>
</evidence>
<keyword evidence="12" id="KW-1278">Translocase</keyword>
<protein>
    <recommendedName>
        <fullName evidence="4">Flagellum-specific ATP synthase</fullName>
        <ecNumber evidence="3">7.1.2.2</ecNumber>
    </recommendedName>
</protein>
<dbReference type="InterPro" id="IPR003593">
    <property type="entry name" value="AAA+_ATPase"/>
</dbReference>
<dbReference type="InterPro" id="IPR027417">
    <property type="entry name" value="P-loop_NTPase"/>
</dbReference>
<dbReference type="Pfam" id="PF00006">
    <property type="entry name" value="ATP-synt_ab"/>
    <property type="match status" value="1"/>
</dbReference>
<accession>M9R9P1</accession>
<evidence type="ECO:0000256" key="10">
    <source>
        <dbReference type="ARBA" id="ARBA00022840"/>
    </source>
</evidence>
<keyword evidence="9" id="KW-1005">Bacterial flagellum biogenesis</keyword>
<keyword evidence="14" id="KW-1006">Bacterial flagellum protein export</keyword>
<dbReference type="KEGG" id="oat:OAN307_c29580"/>
<dbReference type="InterPro" id="IPR005714">
    <property type="entry name" value="ATPase_T3SS_FliI/YscN"/>
</dbReference>
<dbReference type="CDD" id="cd01136">
    <property type="entry name" value="ATPase_flagellum-secretory_path_III"/>
    <property type="match status" value="1"/>
</dbReference>
<dbReference type="OrthoDB" id="9801639at2"/>
<name>M9R9P1_9RHOB</name>
<dbReference type="InterPro" id="IPR050053">
    <property type="entry name" value="ATPase_alpha/beta_chains"/>
</dbReference>
<dbReference type="EC" id="7.1.2.2" evidence="3"/>
<evidence type="ECO:0000256" key="12">
    <source>
        <dbReference type="ARBA" id="ARBA00022967"/>
    </source>
</evidence>
<keyword evidence="7" id="KW-0547">Nucleotide-binding</keyword>
<evidence type="ECO:0000256" key="8">
    <source>
        <dbReference type="ARBA" id="ARBA00022781"/>
    </source>
</evidence>
<keyword evidence="6" id="KW-0963">Cytoplasm</keyword>
<dbReference type="Pfam" id="PF18269">
    <property type="entry name" value="T3SS_ATPase_C"/>
    <property type="match status" value="1"/>
</dbReference>
<evidence type="ECO:0000256" key="3">
    <source>
        <dbReference type="ARBA" id="ARBA00012473"/>
    </source>
</evidence>
<keyword evidence="13" id="KW-0406">Ion transport</keyword>
<evidence type="ECO:0000256" key="5">
    <source>
        <dbReference type="ARBA" id="ARBA00022448"/>
    </source>
</evidence>
<keyword evidence="5" id="KW-0813">Transport</keyword>
<dbReference type="GO" id="GO:0016887">
    <property type="term" value="F:ATP hydrolysis activity"/>
    <property type="evidence" value="ECO:0007669"/>
    <property type="project" value="InterPro"/>
</dbReference>
<dbReference type="InterPro" id="IPR000194">
    <property type="entry name" value="ATPase_F1/V1/A1_a/bsu_nucl-bd"/>
</dbReference>
<dbReference type="Gene3D" id="3.40.50.12240">
    <property type="match status" value="1"/>
</dbReference>
<comment type="subcellular location">
    <subcellularLocation>
        <location evidence="1">Cytoplasm</location>
    </subcellularLocation>
</comment>
<comment type="similarity">
    <text evidence="2">Belongs to the ATPase alpha/beta chains family.</text>
</comment>
<dbReference type="FunFam" id="3.40.50.12240:FF:000002">
    <property type="entry name" value="Flagellum-specific ATP synthase FliI"/>
    <property type="match status" value="1"/>
</dbReference>
<dbReference type="GO" id="GO:0008564">
    <property type="term" value="F:protein-exporting ATPase activity"/>
    <property type="evidence" value="ECO:0007669"/>
    <property type="project" value="UniProtKB-EC"/>
</dbReference>
<reference evidence="18 19" key="1">
    <citation type="journal article" date="2013" name="PLoS ONE">
        <title>Poles Apart: Arctic and Antarctic Octadecabacter strains Share High Genome Plasticity and a New Type of Xanthorhodopsin.</title>
        <authorList>
            <person name="Vollmers J."/>
            <person name="Voget S."/>
            <person name="Dietrich S."/>
            <person name="Gollnow K."/>
            <person name="Smits M."/>
            <person name="Meyer K."/>
            <person name="Brinkhoff T."/>
            <person name="Simon M."/>
            <person name="Daniel R."/>
        </authorList>
    </citation>
    <scope>NUCLEOTIDE SEQUENCE [LARGE SCALE GENOMIC DNA]</scope>
    <source>
        <strain evidence="18 19">307</strain>
    </source>
</reference>
<dbReference type="GO" id="GO:0030254">
    <property type="term" value="P:protein secretion by the type III secretion system"/>
    <property type="evidence" value="ECO:0007669"/>
    <property type="project" value="InterPro"/>
</dbReference>
<gene>
    <name evidence="18" type="primary">fliI</name>
    <name evidence="18" type="ORF">OAN307_c29580</name>
</gene>
<dbReference type="PROSITE" id="PS00152">
    <property type="entry name" value="ATPASE_ALPHA_BETA"/>
    <property type="match status" value="1"/>
</dbReference>
<evidence type="ECO:0000256" key="13">
    <source>
        <dbReference type="ARBA" id="ARBA00023065"/>
    </source>
</evidence>
<evidence type="ECO:0000256" key="7">
    <source>
        <dbReference type="ARBA" id="ARBA00022741"/>
    </source>
</evidence>
<evidence type="ECO:0000256" key="15">
    <source>
        <dbReference type="ARBA" id="ARBA00023310"/>
    </source>
</evidence>
<sequence>MINLTAKITRPLQQDRALLGQEPALRGRVIQYDGLLLECDGFPVSVGSVCSVETAGGSTVLGEVIGYSEGRNKLVLYQSGAAVQAGAPVSLMDQGTMVDVGDAYLGRVVDGLGLPLDDSPIPEGAAKTPLNGKLLNPLARGIIPGPLDVGVRAVNGLLTIGYGQRIGIIAGSGVGKSVLLGMMARYASADVVVIGLIGERAREVGEMVRAIMGSEPHGKVSIVAVPADRSPLLRIRGARRATALAEHFRDQGKNVLLIMDSLTRIAHAQREIGLALGEAPTSKGYPASVISMIPALIERAGMGVGPNFGSITGIYTVLADGDDSNDPVVDTARAILDGHIVLSRSIAQMGIYPAIDIPASISRVMNDIVPSQQQKAARKFKRFVSLYNENRDLMLMGGYVAGQDLDLDQAVSVWPKLVDYINQSPEEQAQLAHSAKQLSVIVGQ</sequence>
<keyword evidence="15" id="KW-0066">ATP synthesis</keyword>
<evidence type="ECO:0000256" key="1">
    <source>
        <dbReference type="ARBA" id="ARBA00004496"/>
    </source>
</evidence>
<dbReference type="RefSeq" id="WP_015500497.1">
    <property type="nucleotide sequence ID" value="NC_020911.1"/>
</dbReference>
<dbReference type="SMART" id="SM00382">
    <property type="entry name" value="AAA"/>
    <property type="match status" value="1"/>
</dbReference>
<dbReference type="PANTHER" id="PTHR15184">
    <property type="entry name" value="ATP SYNTHASE"/>
    <property type="match status" value="1"/>
</dbReference>
<evidence type="ECO:0000256" key="4">
    <source>
        <dbReference type="ARBA" id="ARBA00020580"/>
    </source>
</evidence>
<feature type="domain" description="AAA+ ATPase" evidence="17">
    <location>
        <begin position="162"/>
        <end position="356"/>
    </location>
</feature>
<dbReference type="NCBIfam" id="TIGR01026">
    <property type="entry name" value="fliI_yscN"/>
    <property type="match status" value="1"/>
</dbReference>
<dbReference type="HOGENOM" id="CLU_022398_5_1_5"/>
<dbReference type="InterPro" id="IPR020003">
    <property type="entry name" value="ATPase_a/bsu_AS"/>
</dbReference>
<keyword evidence="10" id="KW-0067">ATP-binding</keyword>
<evidence type="ECO:0000259" key="17">
    <source>
        <dbReference type="SMART" id="SM00382"/>
    </source>
</evidence>
<dbReference type="GO" id="GO:0005737">
    <property type="term" value="C:cytoplasm"/>
    <property type="evidence" value="ECO:0007669"/>
    <property type="project" value="UniProtKB-SubCell"/>
</dbReference>
<keyword evidence="18" id="KW-0378">Hydrolase</keyword>